<reference evidence="1 2" key="1">
    <citation type="submission" date="2019-05" db="EMBL/GenBank/DDBJ databases">
        <title>Another draft genome of Portunus trituberculatus and its Hox gene families provides insights of decapod evolution.</title>
        <authorList>
            <person name="Jeong J.-H."/>
            <person name="Song I."/>
            <person name="Kim S."/>
            <person name="Choi T."/>
            <person name="Kim D."/>
            <person name="Ryu S."/>
            <person name="Kim W."/>
        </authorList>
    </citation>
    <scope>NUCLEOTIDE SEQUENCE [LARGE SCALE GENOMIC DNA]</scope>
    <source>
        <tissue evidence="1">Muscle</tissue>
    </source>
</reference>
<sequence>MSVHGLPANPGRLSLTNYLCWSYYMRQGELLHAQWRRLWKHERTSERRNGGT</sequence>
<comment type="caution">
    <text evidence="1">The sequence shown here is derived from an EMBL/GenBank/DDBJ whole genome shotgun (WGS) entry which is preliminary data.</text>
</comment>
<evidence type="ECO:0000313" key="2">
    <source>
        <dbReference type="Proteomes" id="UP000324222"/>
    </source>
</evidence>
<proteinExistence type="predicted"/>
<organism evidence="1 2">
    <name type="scientific">Portunus trituberculatus</name>
    <name type="common">Swimming crab</name>
    <name type="synonym">Neptunus trituberculatus</name>
    <dbReference type="NCBI Taxonomy" id="210409"/>
    <lineage>
        <taxon>Eukaryota</taxon>
        <taxon>Metazoa</taxon>
        <taxon>Ecdysozoa</taxon>
        <taxon>Arthropoda</taxon>
        <taxon>Crustacea</taxon>
        <taxon>Multicrustacea</taxon>
        <taxon>Malacostraca</taxon>
        <taxon>Eumalacostraca</taxon>
        <taxon>Eucarida</taxon>
        <taxon>Decapoda</taxon>
        <taxon>Pleocyemata</taxon>
        <taxon>Brachyura</taxon>
        <taxon>Eubrachyura</taxon>
        <taxon>Portunoidea</taxon>
        <taxon>Portunidae</taxon>
        <taxon>Portuninae</taxon>
        <taxon>Portunus</taxon>
    </lineage>
</organism>
<dbReference type="EMBL" id="VSRR010131270">
    <property type="protein sequence ID" value="MPD02412.1"/>
    <property type="molecule type" value="Genomic_DNA"/>
</dbReference>
<dbReference type="Proteomes" id="UP000324222">
    <property type="component" value="Unassembled WGS sequence"/>
</dbReference>
<gene>
    <name evidence="1" type="ORF">E2C01_097991</name>
</gene>
<protein>
    <submittedName>
        <fullName evidence="1">Uncharacterized protein</fullName>
    </submittedName>
</protein>
<evidence type="ECO:0000313" key="1">
    <source>
        <dbReference type="EMBL" id="MPD02412.1"/>
    </source>
</evidence>
<dbReference type="AlphaFoldDB" id="A0A5B7JWL9"/>
<name>A0A5B7JWL9_PORTR</name>
<keyword evidence="2" id="KW-1185">Reference proteome</keyword>
<accession>A0A5B7JWL9</accession>